<proteinExistence type="predicted"/>
<evidence type="ECO:0000313" key="2">
    <source>
        <dbReference type="Proteomes" id="UP001194714"/>
    </source>
</evidence>
<reference evidence="1 2" key="1">
    <citation type="submission" date="2020-01" db="EMBL/GenBank/DDBJ databases">
        <title>Draft genome sequence of Cand. Neptunochlamydia vexilliferae K9.</title>
        <authorList>
            <person name="Schulz F."/>
            <person name="Koestlbacher S."/>
            <person name="Wascher F."/>
            <person name="Pizzetti I."/>
            <person name="Horn M."/>
        </authorList>
    </citation>
    <scope>NUCLEOTIDE SEQUENCE [LARGE SCALE GENOMIC DNA]</scope>
    <source>
        <strain evidence="1 2">K9</strain>
    </source>
</reference>
<protein>
    <submittedName>
        <fullName evidence="1">Uncharacterized protein</fullName>
    </submittedName>
</protein>
<accession>A0ABS0AXT3</accession>
<comment type="caution">
    <text evidence="1">The sequence shown here is derived from an EMBL/GenBank/DDBJ whole genome shotgun (WGS) entry which is preliminary data.</text>
</comment>
<organism evidence="1 2">
    <name type="scientific">Candidatus Neptunichlamydia vexilliferae</name>
    <dbReference type="NCBI Taxonomy" id="1651774"/>
    <lineage>
        <taxon>Bacteria</taxon>
        <taxon>Pseudomonadati</taxon>
        <taxon>Chlamydiota</taxon>
        <taxon>Chlamydiia</taxon>
        <taxon>Parachlamydiales</taxon>
        <taxon>Simkaniaceae</taxon>
        <taxon>Candidatus Neptunichlamydia</taxon>
    </lineage>
</organism>
<evidence type="ECO:0000313" key="1">
    <source>
        <dbReference type="EMBL" id="MBF5058952.1"/>
    </source>
</evidence>
<dbReference type="RefSeq" id="WP_194847251.1">
    <property type="nucleotide sequence ID" value="NZ_JAAEJV010000007.1"/>
</dbReference>
<gene>
    <name evidence="1" type="ORF">NEPTK9_000452</name>
</gene>
<dbReference type="EMBL" id="JAAEJV010000007">
    <property type="protein sequence ID" value="MBF5058952.1"/>
    <property type="molecule type" value="Genomic_DNA"/>
</dbReference>
<name>A0ABS0AXT3_9BACT</name>
<sequence>MATITRLEGLEIQNFENATPEYTYLIKIIVFFLSSGGVDNLKQALAIIKNYNITKLSKTEKKEVNALAGKISTMKDDIIRRIQETWYRMP</sequence>
<keyword evidence="2" id="KW-1185">Reference proteome</keyword>
<dbReference type="Proteomes" id="UP001194714">
    <property type="component" value="Unassembled WGS sequence"/>
</dbReference>